<feature type="transmembrane region" description="Helical" evidence="7">
    <location>
        <begin position="288"/>
        <end position="313"/>
    </location>
</feature>
<dbReference type="GO" id="GO:0022857">
    <property type="term" value="F:transmembrane transporter activity"/>
    <property type="evidence" value="ECO:0007669"/>
    <property type="project" value="InterPro"/>
</dbReference>
<comment type="subcellular location">
    <subcellularLocation>
        <location evidence="1">Membrane</location>
        <topology evidence="1">Multi-pass membrane protein</topology>
    </subcellularLocation>
</comment>
<feature type="region of interest" description="Disordered" evidence="6">
    <location>
        <begin position="526"/>
        <end position="547"/>
    </location>
</feature>
<dbReference type="AlphaFoldDB" id="A0A8H6RAR5"/>
<protein>
    <submittedName>
        <fullName evidence="8">Putative amino-acid permease C15C4.04c</fullName>
    </submittedName>
</protein>
<dbReference type="InterPro" id="IPR002293">
    <property type="entry name" value="AA/rel_permease1"/>
</dbReference>
<accession>A0A8H6RAR5</accession>
<feature type="transmembrane region" description="Helical" evidence="7">
    <location>
        <begin position="50"/>
        <end position="72"/>
    </location>
</feature>
<dbReference type="EMBL" id="JABCIY010000249">
    <property type="protein sequence ID" value="KAF7186606.1"/>
    <property type="molecule type" value="Genomic_DNA"/>
</dbReference>
<evidence type="ECO:0000256" key="4">
    <source>
        <dbReference type="ARBA" id="ARBA00022989"/>
    </source>
</evidence>
<keyword evidence="3 7" id="KW-0812">Transmembrane</keyword>
<sequence>MSDPTRRKSSVIEFHNPNGTVRTVGIDELNDADKALAAEFGYKPVFKREFGYLSTFSFAVSISGLFSTVATTFSYPLTAGGSAAAVWCWLIAGSGCMCIACAVSELVSAYPTCGGLYYTVSRLAPRNWVASISWVTGWLNLLGQIAGVASSEWGASALLLAAVSIGSDFTYEPTVGQTVGVMAGLTVVTGLVNSLSTWWMEKMTKSYVIFHVLVLVTCCIALLALAQPSNGTPKHDAKYVFTDIHNVSGWTPTGWSFLFGFLSVAWTMTDYDATAHITEEIQEPEIKAPWAISMAMLFTYLAGFLFNIVLCFVMGDPETILASPIAQPVAQIFYNVLGKGGGITFTVCAFIIIKFVTFTAMQSLGRTVFAFSRDKLLPFSSIWTKVLPLTGTPVLAVWISVFWCIAINLIGLGSYTAIAGVFNVTAIALDWSYCIPIFCRLVFGKFQPGPWNLGPIFGPLTSAWACIWTFFVTIIFIMPTIRPVTAENMNYAIVYLAGILFFSTLYWFIQGRKFYTGPVVEAEVADENGSQARSSDDEMSKNRKEMS</sequence>
<gene>
    <name evidence="8" type="ORF">HII31_12015</name>
</gene>
<dbReference type="PANTHER" id="PTHR45649:SF9">
    <property type="entry name" value="AMINO-ACID PERMEASE 2"/>
    <property type="match status" value="1"/>
</dbReference>
<feature type="transmembrane region" description="Helical" evidence="7">
    <location>
        <begin position="178"/>
        <end position="200"/>
    </location>
</feature>
<dbReference type="PIRSF" id="PIRSF006060">
    <property type="entry name" value="AA_transporter"/>
    <property type="match status" value="1"/>
</dbReference>
<organism evidence="8 9">
    <name type="scientific">Pseudocercospora fuligena</name>
    <dbReference type="NCBI Taxonomy" id="685502"/>
    <lineage>
        <taxon>Eukaryota</taxon>
        <taxon>Fungi</taxon>
        <taxon>Dikarya</taxon>
        <taxon>Ascomycota</taxon>
        <taxon>Pezizomycotina</taxon>
        <taxon>Dothideomycetes</taxon>
        <taxon>Dothideomycetidae</taxon>
        <taxon>Mycosphaerellales</taxon>
        <taxon>Mycosphaerellaceae</taxon>
        <taxon>Pseudocercospora</taxon>
    </lineage>
</organism>
<keyword evidence="9" id="KW-1185">Reference proteome</keyword>
<feature type="compositionally biased region" description="Basic and acidic residues" evidence="6">
    <location>
        <begin position="534"/>
        <end position="547"/>
    </location>
</feature>
<evidence type="ECO:0000256" key="3">
    <source>
        <dbReference type="ARBA" id="ARBA00022692"/>
    </source>
</evidence>
<name>A0A8H6RAR5_9PEZI</name>
<evidence type="ECO:0000313" key="8">
    <source>
        <dbReference type="EMBL" id="KAF7186606.1"/>
    </source>
</evidence>
<evidence type="ECO:0000256" key="5">
    <source>
        <dbReference type="ARBA" id="ARBA00023136"/>
    </source>
</evidence>
<feature type="transmembrane region" description="Helical" evidence="7">
    <location>
        <begin position="455"/>
        <end position="477"/>
    </location>
</feature>
<dbReference type="GO" id="GO:0016020">
    <property type="term" value="C:membrane"/>
    <property type="evidence" value="ECO:0007669"/>
    <property type="project" value="UniProtKB-SubCell"/>
</dbReference>
<evidence type="ECO:0000256" key="2">
    <source>
        <dbReference type="ARBA" id="ARBA00022448"/>
    </source>
</evidence>
<comment type="caution">
    <text evidence="8">The sequence shown here is derived from an EMBL/GenBank/DDBJ whole genome shotgun (WGS) entry which is preliminary data.</text>
</comment>
<evidence type="ECO:0000256" key="1">
    <source>
        <dbReference type="ARBA" id="ARBA00004141"/>
    </source>
</evidence>
<feature type="transmembrane region" description="Helical" evidence="7">
    <location>
        <begin position="84"/>
        <end position="107"/>
    </location>
</feature>
<proteinExistence type="predicted"/>
<feature type="transmembrane region" description="Helical" evidence="7">
    <location>
        <begin position="417"/>
        <end position="443"/>
    </location>
</feature>
<feature type="transmembrane region" description="Helical" evidence="7">
    <location>
        <begin position="386"/>
        <end position="411"/>
    </location>
</feature>
<dbReference type="Proteomes" id="UP000660729">
    <property type="component" value="Unassembled WGS sequence"/>
</dbReference>
<keyword evidence="5 7" id="KW-0472">Membrane</keyword>
<evidence type="ECO:0000256" key="7">
    <source>
        <dbReference type="SAM" id="Phobius"/>
    </source>
</evidence>
<dbReference type="PANTHER" id="PTHR45649">
    <property type="entry name" value="AMINO-ACID PERMEASE BAT1"/>
    <property type="match status" value="1"/>
</dbReference>
<keyword evidence="2" id="KW-0813">Transport</keyword>
<dbReference type="Gene3D" id="1.20.1740.10">
    <property type="entry name" value="Amino acid/polyamine transporter I"/>
    <property type="match status" value="1"/>
</dbReference>
<feature type="transmembrane region" description="Helical" evidence="7">
    <location>
        <begin position="128"/>
        <end position="147"/>
    </location>
</feature>
<dbReference type="Pfam" id="PF13520">
    <property type="entry name" value="AA_permease_2"/>
    <property type="match status" value="1"/>
</dbReference>
<dbReference type="OrthoDB" id="10054429at2759"/>
<keyword evidence="4 7" id="KW-1133">Transmembrane helix</keyword>
<evidence type="ECO:0000313" key="9">
    <source>
        <dbReference type="Proteomes" id="UP000660729"/>
    </source>
</evidence>
<feature type="transmembrane region" description="Helical" evidence="7">
    <location>
        <begin position="343"/>
        <end position="365"/>
    </location>
</feature>
<evidence type="ECO:0000256" key="6">
    <source>
        <dbReference type="SAM" id="MobiDB-lite"/>
    </source>
</evidence>
<reference evidence="8" key="1">
    <citation type="submission" date="2020-04" db="EMBL/GenBank/DDBJ databases">
        <title>Draft genome resource of the tomato pathogen Pseudocercospora fuligena.</title>
        <authorList>
            <person name="Zaccaron A."/>
        </authorList>
    </citation>
    <scope>NUCLEOTIDE SEQUENCE</scope>
    <source>
        <strain evidence="8">PF001</strain>
    </source>
</reference>
<feature type="transmembrane region" description="Helical" evidence="7">
    <location>
        <begin position="206"/>
        <end position="226"/>
    </location>
</feature>
<feature type="transmembrane region" description="Helical" evidence="7">
    <location>
        <begin position="489"/>
        <end position="509"/>
    </location>
</feature>